<gene>
    <name evidence="1" type="ordered locus">CAP2UW1_4659</name>
</gene>
<keyword evidence="1" id="KW-0614">Plasmid</keyword>
<reference evidence="1" key="2">
    <citation type="submission" date="2009-09" db="EMBL/GenBank/DDBJ databases">
        <title>Complete sequence of plasmid1 of Candidatus Accumulibacter phosphatis clade IIA str. UW-1.</title>
        <authorList>
            <consortium name="US DOE Joint Genome Institute"/>
            <person name="Martin H.G."/>
            <person name="Ivanova N."/>
            <person name="Kunin V."/>
            <person name="Warnecke F."/>
            <person name="Barry K."/>
            <person name="He S."/>
            <person name="Salamov A."/>
            <person name="Szeto E."/>
            <person name="Dalin E."/>
            <person name="Pangilinan J.L."/>
            <person name="Lapidus A."/>
            <person name="Lowry S."/>
            <person name="Kyrpides N.C."/>
            <person name="McMahon K.D."/>
            <person name="Hugenholtz P."/>
        </authorList>
    </citation>
    <scope>NUCLEOTIDE SEQUENCE [LARGE SCALE GENOMIC DNA]</scope>
    <source>
        <strain evidence="1">UW-1</strain>
        <plasmid evidence="1">pAph01</plasmid>
        <plasmid>UW-1</plasmid>
    </source>
</reference>
<proteinExistence type="predicted"/>
<organism evidence="1">
    <name type="scientific">Accumulibacter regalis</name>
    <dbReference type="NCBI Taxonomy" id="522306"/>
    <lineage>
        <taxon>Bacteria</taxon>
        <taxon>Pseudomonadati</taxon>
        <taxon>Pseudomonadota</taxon>
        <taxon>Betaproteobacteria</taxon>
        <taxon>Candidatus Accumulibacter</taxon>
    </lineage>
</organism>
<dbReference type="EMBL" id="CP001716">
    <property type="protein sequence ID" value="ACV37786.1"/>
    <property type="molecule type" value="Genomic_DNA"/>
</dbReference>
<dbReference type="HOGENOM" id="CLU_2490652_0_0_4"/>
<accession>C7RVX6</accession>
<dbReference type="KEGG" id="app:CAP2UW1_4659"/>
<sequence>MDLNTRKGPSKSANRALAVRRRAVPADFSGVQSLVLAFAAPFRGPSPCSGRILAVKGQKLSLGDDQIGQRKEDVQLGVTSAPVKGL</sequence>
<name>C7RVX6_ACCRE</name>
<geneLocation type="plasmid" evidence="1">
    <name>pAph01</name>
</geneLocation>
<reference evidence="1" key="1">
    <citation type="submission" date="2009-08" db="EMBL/GenBank/DDBJ databases">
        <authorList>
            <consortium name="US DOE Joint Genome Institute"/>
            <person name="Lucas S."/>
            <person name="Copeland A."/>
            <person name="Lapidus A."/>
            <person name="Glavina del Rio T."/>
            <person name="Dalin E."/>
            <person name="Tice H."/>
            <person name="Bruce D."/>
            <person name="Barry K."/>
            <person name="Pitluck S."/>
            <person name="Lowry S."/>
            <person name="Larimer F."/>
            <person name="Land M."/>
            <person name="Hauser L."/>
            <person name="Kyrpides N."/>
            <person name="Ivanova N."/>
            <person name="McMahon K.D."/>
            <person name="Hugenholtz P."/>
        </authorList>
    </citation>
    <scope>NUCLEOTIDE SEQUENCE</scope>
    <source>
        <strain evidence="1">UW-1</strain>
        <plasmid evidence="1">pAph01</plasmid>
    </source>
</reference>
<protein>
    <submittedName>
        <fullName evidence="1">Uncharacterized protein</fullName>
    </submittedName>
</protein>
<evidence type="ECO:0000313" key="1">
    <source>
        <dbReference type="EMBL" id="ACV37786.1"/>
    </source>
</evidence>
<dbReference type="AlphaFoldDB" id="C7RVX6"/>